<keyword evidence="9" id="KW-0472">Membrane</keyword>
<keyword evidence="5" id="KW-0812">Transmembrane</keyword>
<evidence type="ECO:0000256" key="8">
    <source>
        <dbReference type="ARBA" id="ARBA00022989"/>
    </source>
</evidence>
<dbReference type="FunFam" id="2.10.25.10:FF:000009">
    <property type="entry name" value="Low-density lipoprotein receptor isoform 1"/>
    <property type="match status" value="1"/>
</dbReference>
<keyword evidence="7" id="KW-0677">Repeat</keyword>
<feature type="compositionally biased region" description="Polar residues" evidence="14">
    <location>
        <begin position="321"/>
        <end position="338"/>
    </location>
</feature>
<dbReference type="PROSITE" id="PS01187">
    <property type="entry name" value="EGF_CA"/>
    <property type="match status" value="2"/>
</dbReference>
<evidence type="ECO:0000256" key="3">
    <source>
        <dbReference type="ARBA" id="ARBA00022525"/>
    </source>
</evidence>
<dbReference type="Gene3D" id="2.10.25.10">
    <property type="entry name" value="Laminin"/>
    <property type="match status" value="4"/>
</dbReference>
<feature type="chain" id="PRO_5005189735" description="EGF-like domain-containing protein" evidence="15">
    <location>
        <begin position="20"/>
        <end position="647"/>
    </location>
</feature>
<dbReference type="CDD" id="cd00054">
    <property type="entry name" value="EGF_CA"/>
    <property type="match status" value="3"/>
</dbReference>
<dbReference type="PROSITE" id="PS00010">
    <property type="entry name" value="ASX_HYDROXYL"/>
    <property type="match status" value="1"/>
</dbReference>
<dbReference type="VEuPathDB" id="CryptoDB:Cvel_21047"/>
<evidence type="ECO:0000256" key="10">
    <source>
        <dbReference type="ARBA" id="ARBA00023157"/>
    </source>
</evidence>
<keyword evidence="4 13" id="KW-0245">EGF-like domain</keyword>
<keyword evidence="6 15" id="KW-0732">Signal</keyword>
<keyword evidence="11" id="KW-0675">Receptor</keyword>
<dbReference type="PANTHER" id="PTHR24050:SF28">
    <property type="entry name" value="UROMODULIN-LIKE"/>
    <property type="match status" value="1"/>
</dbReference>
<evidence type="ECO:0000256" key="9">
    <source>
        <dbReference type="ARBA" id="ARBA00023136"/>
    </source>
</evidence>
<protein>
    <recommendedName>
        <fullName evidence="16">EGF-like domain-containing protein</fullName>
    </recommendedName>
</protein>
<dbReference type="InterPro" id="IPR000742">
    <property type="entry name" value="EGF"/>
</dbReference>
<name>A0A0G4GAS3_9ALVE</name>
<gene>
    <name evidence="17" type="ORF">Cvel_21047</name>
</gene>
<accession>A0A0G4GAS3</accession>
<feature type="domain" description="EGF-like" evidence="16">
    <location>
        <begin position="75"/>
        <end position="110"/>
    </location>
</feature>
<evidence type="ECO:0000256" key="11">
    <source>
        <dbReference type="ARBA" id="ARBA00023170"/>
    </source>
</evidence>
<keyword evidence="3" id="KW-0964">Secreted</keyword>
<proteinExistence type="predicted"/>
<keyword evidence="12" id="KW-0325">Glycoprotein</keyword>
<dbReference type="GO" id="GO:0005509">
    <property type="term" value="F:calcium ion binding"/>
    <property type="evidence" value="ECO:0007669"/>
    <property type="project" value="InterPro"/>
</dbReference>
<feature type="compositionally biased region" description="Low complexity" evidence="14">
    <location>
        <begin position="339"/>
        <end position="351"/>
    </location>
</feature>
<dbReference type="PANTHER" id="PTHR24050">
    <property type="entry name" value="PA14 DOMAIN-CONTAINING PROTEIN"/>
    <property type="match status" value="1"/>
</dbReference>
<dbReference type="EMBL" id="CDMZ01001041">
    <property type="protein sequence ID" value="CEM26160.1"/>
    <property type="molecule type" value="Genomic_DNA"/>
</dbReference>
<dbReference type="Pfam" id="PF07645">
    <property type="entry name" value="EGF_CA"/>
    <property type="match status" value="3"/>
</dbReference>
<evidence type="ECO:0000256" key="6">
    <source>
        <dbReference type="ARBA" id="ARBA00022729"/>
    </source>
</evidence>
<evidence type="ECO:0000256" key="2">
    <source>
        <dbReference type="ARBA" id="ARBA00004613"/>
    </source>
</evidence>
<feature type="region of interest" description="Disordered" evidence="14">
    <location>
        <begin position="311"/>
        <end position="401"/>
    </location>
</feature>
<feature type="signal peptide" evidence="15">
    <location>
        <begin position="1"/>
        <end position="19"/>
    </location>
</feature>
<evidence type="ECO:0000256" key="12">
    <source>
        <dbReference type="ARBA" id="ARBA00023180"/>
    </source>
</evidence>
<dbReference type="InterPro" id="IPR000152">
    <property type="entry name" value="EGF-type_Asp/Asn_hydroxyl_site"/>
</dbReference>
<evidence type="ECO:0000256" key="5">
    <source>
        <dbReference type="ARBA" id="ARBA00022692"/>
    </source>
</evidence>
<dbReference type="InterPro" id="IPR052235">
    <property type="entry name" value="Nephronectin_domain"/>
</dbReference>
<dbReference type="InterPro" id="IPR001881">
    <property type="entry name" value="EGF-like_Ca-bd_dom"/>
</dbReference>
<feature type="compositionally biased region" description="Low complexity" evidence="14">
    <location>
        <begin position="359"/>
        <end position="379"/>
    </location>
</feature>
<evidence type="ECO:0000259" key="16">
    <source>
        <dbReference type="PROSITE" id="PS50026"/>
    </source>
</evidence>
<evidence type="ECO:0000256" key="14">
    <source>
        <dbReference type="SAM" id="MobiDB-lite"/>
    </source>
</evidence>
<dbReference type="InterPro" id="IPR049883">
    <property type="entry name" value="NOTCH1_EGF-like"/>
</dbReference>
<keyword evidence="10" id="KW-1015">Disulfide bond</keyword>
<evidence type="ECO:0000256" key="1">
    <source>
        <dbReference type="ARBA" id="ARBA00004479"/>
    </source>
</evidence>
<dbReference type="SMART" id="SM00179">
    <property type="entry name" value="EGF_CA"/>
    <property type="match status" value="4"/>
</dbReference>
<dbReference type="InterPro" id="IPR018097">
    <property type="entry name" value="EGF_Ca-bd_CS"/>
</dbReference>
<evidence type="ECO:0000256" key="7">
    <source>
        <dbReference type="ARBA" id="ARBA00022737"/>
    </source>
</evidence>
<dbReference type="SMART" id="SM00181">
    <property type="entry name" value="EGF"/>
    <property type="match status" value="4"/>
</dbReference>
<dbReference type="AlphaFoldDB" id="A0A0G4GAS3"/>
<evidence type="ECO:0000256" key="4">
    <source>
        <dbReference type="ARBA" id="ARBA00022536"/>
    </source>
</evidence>
<dbReference type="SUPFAM" id="SSF57196">
    <property type="entry name" value="EGF/Laminin"/>
    <property type="match status" value="2"/>
</dbReference>
<keyword evidence="8" id="KW-1133">Transmembrane helix</keyword>
<reference evidence="17" key="1">
    <citation type="submission" date="2014-11" db="EMBL/GenBank/DDBJ databases">
        <authorList>
            <person name="Otto D Thomas"/>
            <person name="Naeem Raeece"/>
        </authorList>
    </citation>
    <scope>NUCLEOTIDE SEQUENCE</scope>
</reference>
<evidence type="ECO:0000313" key="17">
    <source>
        <dbReference type="EMBL" id="CEM26160.1"/>
    </source>
</evidence>
<dbReference type="FunFam" id="2.10.25.10:FF:000014">
    <property type="entry name" value="Latent-transforming growth factor beta-binding protein 3"/>
    <property type="match status" value="1"/>
</dbReference>
<comment type="caution">
    <text evidence="13">Lacks conserved residue(s) required for the propagation of feature annotation.</text>
</comment>
<dbReference type="GO" id="GO:0005576">
    <property type="term" value="C:extracellular region"/>
    <property type="evidence" value="ECO:0007669"/>
    <property type="project" value="UniProtKB-SubCell"/>
</dbReference>
<organism evidence="17">
    <name type="scientific">Chromera velia CCMP2878</name>
    <dbReference type="NCBI Taxonomy" id="1169474"/>
    <lineage>
        <taxon>Eukaryota</taxon>
        <taxon>Sar</taxon>
        <taxon>Alveolata</taxon>
        <taxon>Colpodellida</taxon>
        <taxon>Chromeraceae</taxon>
        <taxon>Chromera</taxon>
    </lineage>
</organism>
<sequence length="647" mass="67026">MRSLAAALIAGAMAPAAMAQEVLDGLMGVCSLSSTNPCVFPYECTLTTHFAGTALCACPEGFTGDGLLKGVGCEDIDECALLDNLCGVGGICTNTQGGFECSCLSGFETDPKGFACVDINECTTDPPCTGEGLTCQNTEGGFECLVEDPLSPTGVSRFVSNAAGTMAVDKDECTFNGGADSACLQVCVNDVLDFATDASNTTALGYSCECGDGFTQPTDIDCADIDECALMIDTCEGQCFNTVGSFECECKEEFGLQKTKDGCVELNECLEYPYICGGPDSCCIDLPSNDGKFDCADPIASQDEISQLRKARESLTDDLIGSSSDSTSMGGQGQSLSGASTAPAPSAPTTSNGGSQTMSAASSTNTGASSTGSTTSTGSSGSGSGSTSGTGVQPGDYGTGHDAYLARRQAEYLASIQGRRLAATSASAGKKLAPHVKEHQDKLAAKRRLQILDTLTRTRLNSFSDFKDGRGIINGRSEGDSISGVSDICPAGYLAGFEWKDQNRVASREAFSERWGAAVTPEQRQQILDEFINEGKLPDTIFDEILNSPWVDVLPEPLASFAQLARSFVNSDNVPEDFADVLNTAELVGGLAGLSGLSGLAGLAGIGSAGGYWTRRLEAQSAETVEGAPSDPKLSFAEILNAASKNK</sequence>
<dbReference type="PROSITE" id="PS50026">
    <property type="entry name" value="EGF_3"/>
    <property type="match status" value="1"/>
</dbReference>
<dbReference type="GO" id="GO:0016020">
    <property type="term" value="C:membrane"/>
    <property type="evidence" value="ECO:0007669"/>
    <property type="project" value="UniProtKB-SubCell"/>
</dbReference>
<evidence type="ECO:0000256" key="15">
    <source>
        <dbReference type="SAM" id="SignalP"/>
    </source>
</evidence>
<comment type="subcellular location">
    <subcellularLocation>
        <location evidence="1">Membrane</location>
        <topology evidence="1">Single-pass type I membrane protein</topology>
    </subcellularLocation>
    <subcellularLocation>
        <location evidence="2">Secreted</location>
    </subcellularLocation>
</comment>
<evidence type="ECO:0000256" key="13">
    <source>
        <dbReference type="PROSITE-ProRule" id="PRU00076"/>
    </source>
</evidence>